<evidence type="ECO:0000259" key="7">
    <source>
        <dbReference type="PROSITE" id="PS50110"/>
    </source>
</evidence>
<evidence type="ECO:0000256" key="1">
    <source>
        <dbReference type="ARBA" id="ARBA00000085"/>
    </source>
</evidence>
<feature type="transmembrane region" description="Helical" evidence="5">
    <location>
        <begin position="344"/>
        <end position="365"/>
    </location>
</feature>
<dbReference type="InterPro" id="IPR001789">
    <property type="entry name" value="Sig_transdc_resp-reg_receiver"/>
</dbReference>
<dbReference type="Pfam" id="PF00512">
    <property type="entry name" value="HisKA"/>
    <property type="match status" value="1"/>
</dbReference>
<feature type="domain" description="Histidine kinase" evidence="6">
    <location>
        <begin position="402"/>
        <end position="675"/>
    </location>
</feature>
<dbReference type="InterPro" id="IPR003661">
    <property type="entry name" value="HisK_dim/P_dom"/>
</dbReference>
<accession>A0AA38GN22</accession>
<comment type="caution">
    <text evidence="8">The sequence shown here is derived from an EMBL/GenBank/DDBJ whole genome shotgun (WGS) entry which is preliminary data.</text>
</comment>
<dbReference type="PROSITE" id="PS50110">
    <property type="entry name" value="RESPONSE_REGULATORY"/>
    <property type="match status" value="1"/>
</dbReference>
<dbReference type="Gene3D" id="1.10.287.130">
    <property type="match status" value="1"/>
</dbReference>
<dbReference type="SMART" id="SM00387">
    <property type="entry name" value="HATPase_c"/>
    <property type="match status" value="1"/>
</dbReference>
<dbReference type="PROSITE" id="PS50109">
    <property type="entry name" value="HIS_KIN"/>
    <property type="match status" value="1"/>
</dbReference>
<dbReference type="InterPro" id="IPR050956">
    <property type="entry name" value="2C_system_His_kinase"/>
</dbReference>
<evidence type="ECO:0000313" key="9">
    <source>
        <dbReference type="Proteomes" id="UP000824469"/>
    </source>
</evidence>
<keyword evidence="9" id="KW-1185">Reference proteome</keyword>
<dbReference type="InterPro" id="IPR036097">
    <property type="entry name" value="HisK_dim/P_sf"/>
</dbReference>
<dbReference type="SMART" id="SM00448">
    <property type="entry name" value="REC"/>
    <property type="match status" value="1"/>
</dbReference>
<dbReference type="AlphaFoldDB" id="A0AA38GN22"/>
<dbReference type="Proteomes" id="UP000824469">
    <property type="component" value="Unassembled WGS sequence"/>
</dbReference>
<dbReference type="EC" id="2.7.13.3" evidence="2"/>
<gene>
    <name evidence="8" type="ORF">KI387_005103</name>
</gene>
<dbReference type="CDD" id="cd17546">
    <property type="entry name" value="REC_hyHK_CKI1_RcsC-like"/>
    <property type="match status" value="1"/>
</dbReference>
<feature type="domain" description="Response regulatory" evidence="7">
    <location>
        <begin position="1008"/>
        <end position="1124"/>
    </location>
</feature>
<dbReference type="PANTHER" id="PTHR43719:SF75">
    <property type="entry name" value="HISTIDINE KINASE CKI1"/>
    <property type="match status" value="1"/>
</dbReference>
<evidence type="ECO:0000256" key="2">
    <source>
        <dbReference type="ARBA" id="ARBA00012438"/>
    </source>
</evidence>
<name>A0AA38GN22_TAXCH</name>
<dbReference type="Pfam" id="PF02518">
    <property type="entry name" value="HATPase_c"/>
    <property type="match status" value="1"/>
</dbReference>
<evidence type="ECO:0000256" key="4">
    <source>
        <dbReference type="PROSITE-ProRule" id="PRU00169"/>
    </source>
</evidence>
<comment type="catalytic activity">
    <reaction evidence="1">
        <text>ATP + protein L-histidine = ADP + protein N-phospho-L-histidine.</text>
        <dbReference type="EC" id="2.7.13.3"/>
    </reaction>
</comment>
<dbReference type="SUPFAM" id="SSF55874">
    <property type="entry name" value="ATPase domain of HSP90 chaperone/DNA topoisomerase II/histidine kinase"/>
    <property type="match status" value="1"/>
</dbReference>
<dbReference type="InterPro" id="IPR005467">
    <property type="entry name" value="His_kinase_dom"/>
</dbReference>
<dbReference type="InterPro" id="IPR003594">
    <property type="entry name" value="HATPase_dom"/>
</dbReference>
<sequence>MTIITWFFASKHAEHSVTIVSDALRGELITHAKACTTSVLNGNSKSTIHLAQLMTSSLLKDNLSSFSTLENKVKPALFQEYSTIPYMAQVSYMGKNGLFVSYYSDFNETLILYANTTYADKKLIHAGDETFYSQEYLWYRQSASASTGLLLGEAISTRTFSFWGTTWFRDALNSKSGFATWGLAFGQSKELLFLSFASIKVASSADPSGVLALGVPMRILTEPMTHFDLLGGDMYLATKDGYLLAQTRMDLHVGGELDKPILLEATKSGNLVVAGAALHLKKQLKSILKLGNETFRSSDARIQGASYIVDSTPIHLAGITMVCVVIIPHKSIWGHMRKQGHMILILLIILAVCVLFVSCVFIFLLTRAVRKEMHLCAALIQQLEATKQAERKSNQKSIVIARTSHDLRTSLAAIIGLIDLCRYDAVEGSELESNLLQMDTCASNLLGILNSVLDVSTIEAGKLQLEETNFNIVQVLEEVVDMFSVVALQKGVEVVLDLCDESAEKVSWVSGDAGRLKRILCNLLSNGVKFTSEGHVILRAWVKKFTPKKSSVHGIPTGQHFLAFWSCMPKWFFKDDDAYKQLGVFPEVHSHPNYIEFEFEVEDTGKGIPQDRRKSVFENFVQVDSLTSRNHGGTGLGLGIVRSLVHLMGGDIKIVDKGEPGEHGTCFRFNLFFRNNEVTVAKNKNVVNQSSGIYVPDGVTVQPTLDSFGKYGFQNWQSGRNSNSFTSRISEACFYCNPPLVEHVYAVLAMNGEAGKRILKKWLQRRGVRVTMVNQWGDFMPTLENLKREVMFHSLRSSETSELVSPKSHLSDPWVDDLDLRGHQGDTFPDCGVKQPSTDGYALAIGGSKQTKMYTSAHLLVLVDINMVVGPLEQVSAILHKFSEVGRGPNYKVAWLAIANTPSVDFENLKRGFVPCDLILHKPVHGSRLHAVWELVQDLVGKRMQNTSEIKVSNDFPRMETSDEHCRRKSSYQSSSSLANLQDQKQMWLGPTQKDMKLRPQNVLAGMHILVAEDNAVLQRLAQTMLFRLGATVECVDNGAEAVRVVSEALRNSTKNNEDFYSLRQWPLEASGHTQPSVFDILLMDCEMPIMDGYEATRKIREEEKHYGLHVPVIALTAHAMAEE</sequence>
<evidence type="ECO:0000313" key="8">
    <source>
        <dbReference type="EMBL" id="KAH9324925.1"/>
    </source>
</evidence>
<dbReference type="Gene3D" id="3.30.565.10">
    <property type="entry name" value="Histidine kinase-like ATPase, C-terminal domain"/>
    <property type="match status" value="1"/>
</dbReference>
<reference evidence="8 9" key="1">
    <citation type="journal article" date="2021" name="Nat. Plants">
        <title>The Taxus genome provides insights into paclitaxel biosynthesis.</title>
        <authorList>
            <person name="Xiong X."/>
            <person name="Gou J."/>
            <person name="Liao Q."/>
            <person name="Li Y."/>
            <person name="Zhou Q."/>
            <person name="Bi G."/>
            <person name="Li C."/>
            <person name="Du R."/>
            <person name="Wang X."/>
            <person name="Sun T."/>
            <person name="Guo L."/>
            <person name="Liang H."/>
            <person name="Lu P."/>
            <person name="Wu Y."/>
            <person name="Zhang Z."/>
            <person name="Ro D.K."/>
            <person name="Shang Y."/>
            <person name="Huang S."/>
            <person name="Yan J."/>
        </authorList>
    </citation>
    <scope>NUCLEOTIDE SEQUENCE [LARGE SCALE GENOMIC DNA]</scope>
    <source>
        <strain evidence="8">Ta-2019</strain>
    </source>
</reference>
<dbReference type="InterPro" id="IPR011006">
    <property type="entry name" value="CheY-like_superfamily"/>
</dbReference>
<dbReference type="GO" id="GO:0000155">
    <property type="term" value="F:phosphorelay sensor kinase activity"/>
    <property type="evidence" value="ECO:0007669"/>
    <property type="project" value="InterPro"/>
</dbReference>
<feature type="non-terminal residue" evidence="8">
    <location>
        <position position="1124"/>
    </location>
</feature>
<feature type="modified residue" description="4-aspartylphosphate" evidence="4">
    <location>
        <position position="1085"/>
    </location>
</feature>
<dbReference type="SUPFAM" id="SSF47384">
    <property type="entry name" value="Homodimeric domain of signal transducing histidine kinase"/>
    <property type="match status" value="1"/>
</dbReference>
<evidence type="ECO:0000259" key="6">
    <source>
        <dbReference type="PROSITE" id="PS50109"/>
    </source>
</evidence>
<dbReference type="PANTHER" id="PTHR43719">
    <property type="entry name" value="TWO-COMPONENT HISTIDINE KINASE"/>
    <property type="match status" value="1"/>
</dbReference>
<evidence type="ECO:0000256" key="3">
    <source>
        <dbReference type="ARBA" id="ARBA00022553"/>
    </source>
</evidence>
<dbReference type="CDD" id="cd00082">
    <property type="entry name" value="HisKA"/>
    <property type="match status" value="1"/>
</dbReference>
<protein>
    <recommendedName>
        <fullName evidence="2">histidine kinase</fullName>
        <ecNumber evidence="2">2.7.13.3</ecNumber>
    </recommendedName>
</protein>
<evidence type="ECO:0000256" key="5">
    <source>
        <dbReference type="SAM" id="Phobius"/>
    </source>
</evidence>
<dbReference type="InterPro" id="IPR004358">
    <property type="entry name" value="Sig_transdc_His_kin-like_C"/>
</dbReference>
<keyword evidence="5" id="KW-0472">Membrane</keyword>
<dbReference type="Gene3D" id="3.40.50.2300">
    <property type="match status" value="1"/>
</dbReference>
<dbReference type="Pfam" id="PF00072">
    <property type="entry name" value="Response_reg"/>
    <property type="match status" value="1"/>
</dbReference>
<dbReference type="SUPFAM" id="SSF52172">
    <property type="entry name" value="CheY-like"/>
    <property type="match status" value="1"/>
</dbReference>
<organism evidence="8 9">
    <name type="scientific">Taxus chinensis</name>
    <name type="common">Chinese yew</name>
    <name type="synonym">Taxus wallichiana var. chinensis</name>
    <dbReference type="NCBI Taxonomy" id="29808"/>
    <lineage>
        <taxon>Eukaryota</taxon>
        <taxon>Viridiplantae</taxon>
        <taxon>Streptophyta</taxon>
        <taxon>Embryophyta</taxon>
        <taxon>Tracheophyta</taxon>
        <taxon>Spermatophyta</taxon>
        <taxon>Pinopsida</taxon>
        <taxon>Pinidae</taxon>
        <taxon>Conifers II</taxon>
        <taxon>Cupressales</taxon>
        <taxon>Taxaceae</taxon>
        <taxon>Taxus</taxon>
    </lineage>
</organism>
<feature type="transmembrane region" description="Helical" evidence="5">
    <location>
        <begin position="314"/>
        <end position="332"/>
    </location>
</feature>
<dbReference type="OMA" id="TCFEFNV"/>
<keyword evidence="5" id="KW-1133">Transmembrane helix</keyword>
<keyword evidence="3 4" id="KW-0597">Phosphoprotein</keyword>
<dbReference type="EMBL" id="JAHRHJ020000002">
    <property type="protein sequence ID" value="KAH9324925.1"/>
    <property type="molecule type" value="Genomic_DNA"/>
</dbReference>
<dbReference type="SMART" id="SM00388">
    <property type="entry name" value="HisKA"/>
    <property type="match status" value="1"/>
</dbReference>
<dbReference type="PRINTS" id="PR00344">
    <property type="entry name" value="BCTRLSENSOR"/>
</dbReference>
<proteinExistence type="predicted"/>
<dbReference type="InterPro" id="IPR036890">
    <property type="entry name" value="HATPase_C_sf"/>
</dbReference>
<keyword evidence="5" id="KW-0812">Transmembrane</keyword>